<organism evidence="6 7">
    <name type="scientific">Photobacterium ganghwense</name>
    <dbReference type="NCBI Taxonomy" id="320778"/>
    <lineage>
        <taxon>Bacteria</taxon>
        <taxon>Pseudomonadati</taxon>
        <taxon>Pseudomonadota</taxon>
        <taxon>Gammaproteobacteria</taxon>
        <taxon>Vibrionales</taxon>
        <taxon>Vibrionaceae</taxon>
        <taxon>Photobacterium</taxon>
    </lineage>
</organism>
<dbReference type="AlphaFoldDB" id="A0A0J1HJ66"/>
<dbReference type="Proteomes" id="UP000035909">
    <property type="component" value="Unassembled WGS sequence"/>
</dbReference>
<feature type="domain" description="Solute-binding protein family 3/N-terminal" evidence="5">
    <location>
        <begin position="12"/>
        <end position="239"/>
    </location>
</feature>
<dbReference type="Gene3D" id="3.40.190.10">
    <property type="entry name" value="Periplasmic binding protein-like II"/>
    <property type="match status" value="2"/>
</dbReference>
<keyword evidence="3" id="KW-0732">Signal</keyword>
<dbReference type="Pfam" id="PF00497">
    <property type="entry name" value="SBP_bac_3"/>
    <property type="match status" value="1"/>
</dbReference>
<comment type="subcellular location">
    <subcellularLocation>
        <location evidence="1">Cell envelope</location>
    </subcellularLocation>
</comment>
<dbReference type="STRING" id="320778.ABT57_01980"/>
<dbReference type="PANTHER" id="PTHR35936">
    <property type="entry name" value="MEMBRANE-BOUND LYTIC MUREIN TRANSGLYCOSYLASE F"/>
    <property type="match status" value="1"/>
</dbReference>
<comment type="caution">
    <text evidence="6">The sequence shown here is derived from an EMBL/GenBank/DDBJ whole genome shotgun (WGS) entry which is preliminary data.</text>
</comment>
<evidence type="ECO:0000256" key="4">
    <source>
        <dbReference type="RuleBase" id="RU003744"/>
    </source>
</evidence>
<sequence length="244" mass="27052">MSGQAAAKEWKEIKFSVEGAYPPFSWTTQDGQLAGFEVDLARALCEEVQVKCTIRAQDWDGIIPALLARKHDAIIAAMTITPEREQKVRFTIPYAKVPTRFVTKADRSIEFTQAGMSGLKVGVQRATIGDKYLSEMHPDVNIVRYGTFDEAFMDLRAGRIDTVFGGAIGLQSGLLDKPGGDAFHFTGPSFTEEKWFGRGVGIAVRKQDKDLAELLNRGITALHEKGIHQKIASQYFSYDIYAVN</sequence>
<evidence type="ECO:0000256" key="1">
    <source>
        <dbReference type="ARBA" id="ARBA00004196"/>
    </source>
</evidence>
<name>A0A0J1HJ66_9GAMM</name>
<keyword evidence="7" id="KW-1185">Reference proteome</keyword>
<dbReference type="GO" id="GO:0030313">
    <property type="term" value="C:cell envelope"/>
    <property type="evidence" value="ECO:0007669"/>
    <property type="project" value="UniProtKB-SubCell"/>
</dbReference>
<protein>
    <submittedName>
        <fullName evidence="6">Nickel transporter</fullName>
    </submittedName>
</protein>
<proteinExistence type="inferred from homology"/>
<dbReference type="PATRIC" id="fig|320778.3.peg.420"/>
<dbReference type="PANTHER" id="PTHR35936:SF17">
    <property type="entry name" value="ARGININE-BINDING EXTRACELLULAR PROTEIN ARTP"/>
    <property type="match status" value="1"/>
</dbReference>
<evidence type="ECO:0000256" key="2">
    <source>
        <dbReference type="ARBA" id="ARBA00010333"/>
    </source>
</evidence>
<dbReference type="SMART" id="SM00062">
    <property type="entry name" value="PBPb"/>
    <property type="match status" value="1"/>
</dbReference>
<dbReference type="PROSITE" id="PS01039">
    <property type="entry name" value="SBP_BACTERIAL_3"/>
    <property type="match status" value="1"/>
</dbReference>
<gene>
    <name evidence="6" type="ORF">ABT57_01980</name>
</gene>
<dbReference type="InterPro" id="IPR001638">
    <property type="entry name" value="Solute-binding_3/MltF_N"/>
</dbReference>
<evidence type="ECO:0000259" key="5">
    <source>
        <dbReference type="SMART" id="SM00062"/>
    </source>
</evidence>
<dbReference type="EMBL" id="LDOU01000002">
    <property type="protein sequence ID" value="KLV11668.1"/>
    <property type="molecule type" value="Genomic_DNA"/>
</dbReference>
<evidence type="ECO:0000256" key="3">
    <source>
        <dbReference type="ARBA" id="ARBA00022729"/>
    </source>
</evidence>
<reference evidence="6 7" key="1">
    <citation type="submission" date="2015-05" db="EMBL/GenBank/DDBJ databases">
        <title>Photobacterium galathea sp. nov.</title>
        <authorList>
            <person name="Machado H."/>
            <person name="Gram L."/>
        </authorList>
    </citation>
    <scope>NUCLEOTIDE SEQUENCE [LARGE SCALE GENOMIC DNA]</scope>
    <source>
        <strain evidence="6 7">DSM 22954</strain>
    </source>
</reference>
<dbReference type="SUPFAM" id="SSF53850">
    <property type="entry name" value="Periplasmic binding protein-like II"/>
    <property type="match status" value="1"/>
</dbReference>
<evidence type="ECO:0000313" key="7">
    <source>
        <dbReference type="Proteomes" id="UP000035909"/>
    </source>
</evidence>
<dbReference type="InterPro" id="IPR018313">
    <property type="entry name" value="SBP_3_CS"/>
</dbReference>
<accession>A0A0J1HJ66</accession>
<comment type="similarity">
    <text evidence="2 4">Belongs to the bacterial solute-binding protein 3 family.</text>
</comment>
<evidence type="ECO:0000313" key="6">
    <source>
        <dbReference type="EMBL" id="KLV11668.1"/>
    </source>
</evidence>